<feature type="domain" description="Gliding motility-associated protein GldM second immunoglobulin-like" evidence="5">
    <location>
        <begin position="293"/>
        <end position="371"/>
    </location>
</feature>
<feature type="region of interest" description="Disordered" evidence="1">
    <location>
        <begin position="1"/>
        <end position="22"/>
    </location>
</feature>
<dbReference type="InterPro" id="IPR048406">
    <property type="entry name" value="GldM_Ig-like-2"/>
</dbReference>
<keyword evidence="7" id="KW-1185">Reference proteome</keyword>
<name>A0AAE4BQY0_9BACT</name>
<evidence type="ECO:0000259" key="4">
    <source>
        <dbReference type="Pfam" id="PF21601"/>
    </source>
</evidence>
<dbReference type="Pfam" id="PF21602">
    <property type="entry name" value="GldM_3rd"/>
    <property type="match status" value="1"/>
</dbReference>
<evidence type="ECO:0000259" key="2">
    <source>
        <dbReference type="Pfam" id="PF12080"/>
    </source>
</evidence>
<reference evidence="6" key="1">
    <citation type="submission" date="2023-07" db="EMBL/GenBank/DDBJ databases">
        <title>Genomic Encyclopedia of Type Strains, Phase IV (KMG-IV): sequencing the most valuable type-strain genomes for metagenomic binning, comparative biology and taxonomic classification.</title>
        <authorList>
            <person name="Goeker M."/>
        </authorList>
    </citation>
    <scope>NUCLEOTIDE SEQUENCE</scope>
    <source>
        <strain evidence="6">DSM 26174</strain>
    </source>
</reference>
<dbReference type="InterPro" id="IPR022720">
    <property type="entry name" value="Motility-assoc_prot_GldM_N"/>
</dbReference>
<evidence type="ECO:0000313" key="6">
    <source>
        <dbReference type="EMBL" id="MDR6237205.1"/>
    </source>
</evidence>
<dbReference type="InterPro" id="IPR022719">
    <property type="entry name" value="Motility-assoc_prot_GldM_C"/>
</dbReference>
<feature type="domain" description="Gliding motility-associated protein GldM C-terminal" evidence="2">
    <location>
        <begin position="374"/>
        <end position="490"/>
    </location>
</feature>
<dbReference type="Pfam" id="PF12080">
    <property type="entry name" value="GldM_4th"/>
    <property type="match status" value="1"/>
</dbReference>
<sequence>MSESLEKSAIETSTKNNGTKEGIAKAVEDSGNRADDVVVLEKAAAIRKATGEIIGKLDAYKDEIIEVTGGRDETGKPTGLTNEDQVANLMIVKGRGKELQSDLNAYTALLTKETEGVQNAPTLTNIALDAKDHPSFKDNKEQRNKDFSQLNFQATPMAAAIATISQFKTEVLSQETEALNALAQEVGAKQLKFDEILPMVNPEARVVAAGTKYKAKLFMAAFSSSIQPTMKVGGKSIPVTDGQGVVEFTAAGGGYNKDGLAKKAYKAEISLKLPGGRDTTYTKDIEYFVAKPVIQVQSAAIQALYLNCGNELNIQVPALGTQYNPSFTATGASTTKGAKKGLVTVIPTGKQVAITVSSAGNKIGTEKFNVRPVPKPDVEVRSKGKIVDSKRGFKKCPRQIQAVAISDATFKQFLPKDARYKVTEWEVTLTRNNKPKPGGRMRFTGTNADISKLAGMAKPGDMLFIDVKKVERMNFRNQREVVNMGRPIYVSVPIGG</sequence>
<feature type="domain" description="Gliding motility-associated protein GldM first immunoglobulin-like" evidence="4">
    <location>
        <begin position="187"/>
        <end position="291"/>
    </location>
</feature>
<dbReference type="EMBL" id="JAVDQD010000001">
    <property type="protein sequence ID" value="MDR6237205.1"/>
    <property type="molecule type" value="Genomic_DNA"/>
</dbReference>
<dbReference type="AlphaFoldDB" id="A0AAE4BQY0"/>
<comment type="caution">
    <text evidence="6">The sequence shown here is derived from an EMBL/GenBank/DDBJ whole genome shotgun (WGS) entry which is preliminary data.</text>
</comment>
<feature type="compositionally biased region" description="Polar residues" evidence="1">
    <location>
        <begin position="10"/>
        <end position="19"/>
    </location>
</feature>
<dbReference type="InterPro" id="IPR019859">
    <property type="entry name" value="Motility-assoc_prot_GldM"/>
</dbReference>
<feature type="domain" description="Gliding motility-associated protein GldM N-terminal" evidence="3">
    <location>
        <begin position="1"/>
        <end position="184"/>
    </location>
</feature>
<dbReference type="Pfam" id="PF21601">
    <property type="entry name" value="GldM_2nd"/>
    <property type="match status" value="1"/>
</dbReference>
<evidence type="ECO:0000259" key="3">
    <source>
        <dbReference type="Pfam" id="PF12081"/>
    </source>
</evidence>
<evidence type="ECO:0000313" key="7">
    <source>
        <dbReference type="Proteomes" id="UP001185092"/>
    </source>
</evidence>
<evidence type="ECO:0000256" key="1">
    <source>
        <dbReference type="SAM" id="MobiDB-lite"/>
    </source>
</evidence>
<accession>A0AAE4BQY0</accession>
<dbReference type="NCBIfam" id="TIGR03517">
    <property type="entry name" value="GldM_gliding"/>
    <property type="match status" value="1"/>
</dbReference>
<proteinExistence type="predicted"/>
<dbReference type="Proteomes" id="UP001185092">
    <property type="component" value="Unassembled WGS sequence"/>
</dbReference>
<organism evidence="6 7">
    <name type="scientific">Aureibacter tunicatorum</name>
    <dbReference type="NCBI Taxonomy" id="866807"/>
    <lineage>
        <taxon>Bacteria</taxon>
        <taxon>Pseudomonadati</taxon>
        <taxon>Bacteroidota</taxon>
        <taxon>Cytophagia</taxon>
        <taxon>Cytophagales</taxon>
        <taxon>Persicobacteraceae</taxon>
        <taxon>Aureibacter</taxon>
    </lineage>
</organism>
<gene>
    <name evidence="6" type="ORF">HNQ88_000181</name>
</gene>
<evidence type="ECO:0000259" key="5">
    <source>
        <dbReference type="Pfam" id="PF21602"/>
    </source>
</evidence>
<dbReference type="Pfam" id="PF12081">
    <property type="entry name" value="GldM_1st"/>
    <property type="match status" value="1"/>
</dbReference>
<protein>
    <submittedName>
        <fullName evidence="6">Gliding motility-associated protein GldM</fullName>
    </submittedName>
</protein>
<dbReference type="InterPro" id="IPR048405">
    <property type="entry name" value="GldM_Ig-like-1"/>
</dbReference>